<dbReference type="STRING" id="39841.SAMN05660836_01932"/>
<dbReference type="PANTHER" id="PTHR45772">
    <property type="entry name" value="CONSERVED COMPONENT OF ABC TRANSPORTER FOR NATURAL AMINO ACIDS-RELATED"/>
    <property type="match status" value="1"/>
</dbReference>
<reference evidence="6" key="1">
    <citation type="submission" date="2016-10" db="EMBL/GenBank/DDBJ databases">
        <authorList>
            <person name="Varghese N."/>
            <person name="Submissions S."/>
        </authorList>
    </citation>
    <scope>NUCLEOTIDE SEQUENCE [LARGE SCALE GENOMIC DNA]</scope>
    <source>
        <strain evidence="6">DSM 9990</strain>
    </source>
</reference>
<keyword evidence="1" id="KW-0813">Transport</keyword>
<dbReference type="GO" id="GO:1903806">
    <property type="term" value="P:L-isoleucine import across plasma membrane"/>
    <property type="evidence" value="ECO:0007669"/>
    <property type="project" value="TreeGrafter"/>
</dbReference>
<dbReference type="GO" id="GO:0005524">
    <property type="term" value="F:ATP binding"/>
    <property type="evidence" value="ECO:0007669"/>
    <property type="project" value="UniProtKB-KW"/>
</dbReference>
<evidence type="ECO:0000256" key="2">
    <source>
        <dbReference type="ARBA" id="ARBA00022741"/>
    </source>
</evidence>
<dbReference type="PROSITE" id="PS50893">
    <property type="entry name" value="ABC_TRANSPORTER_2"/>
    <property type="match status" value="1"/>
</dbReference>
<gene>
    <name evidence="5" type="ORF">SAMN05660836_01932</name>
</gene>
<evidence type="ECO:0000313" key="5">
    <source>
        <dbReference type="EMBL" id="SFM91184.1"/>
    </source>
</evidence>
<evidence type="ECO:0000313" key="6">
    <source>
        <dbReference type="Proteomes" id="UP000199611"/>
    </source>
</evidence>
<dbReference type="Gene3D" id="3.40.50.300">
    <property type="entry name" value="P-loop containing nucleotide triphosphate hydrolases"/>
    <property type="match status" value="1"/>
</dbReference>
<keyword evidence="2" id="KW-0547">Nucleotide-binding</keyword>
<keyword evidence="3 5" id="KW-0067">ATP-binding</keyword>
<name>A0A1I4UQD7_9BACT</name>
<dbReference type="CDD" id="cd03219">
    <property type="entry name" value="ABC_Mj1267_LivG_branched"/>
    <property type="match status" value="1"/>
</dbReference>
<dbReference type="GO" id="GO:0015192">
    <property type="term" value="F:L-phenylalanine transmembrane transporter activity"/>
    <property type="evidence" value="ECO:0007669"/>
    <property type="project" value="TreeGrafter"/>
</dbReference>
<evidence type="ECO:0000259" key="4">
    <source>
        <dbReference type="PROSITE" id="PS50893"/>
    </source>
</evidence>
<evidence type="ECO:0000256" key="1">
    <source>
        <dbReference type="ARBA" id="ARBA00022448"/>
    </source>
</evidence>
<protein>
    <submittedName>
        <fullName evidence="5">Branched-chain amino acid transport system ATP-binding protein</fullName>
    </submittedName>
</protein>
<dbReference type="EMBL" id="FOUU01000006">
    <property type="protein sequence ID" value="SFM91184.1"/>
    <property type="molecule type" value="Genomic_DNA"/>
</dbReference>
<dbReference type="GO" id="GO:0005304">
    <property type="term" value="F:L-valine transmembrane transporter activity"/>
    <property type="evidence" value="ECO:0007669"/>
    <property type="project" value="TreeGrafter"/>
</dbReference>
<accession>A0A1I4UQD7</accession>
<dbReference type="AlphaFoldDB" id="A0A1I4UQD7"/>
<dbReference type="SUPFAM" id="SSF52540">
    <property type="entry name" value="P-loop containing nucleoside triphosphate hydrolases"/>
    <property type="match status" value="1"/>
</dbReference>
<dbReference type="GO" id="GO:0015808">
    <property type="term" value="P:L-alanine transport"/>
    <property type="evidence" value="ECO:0007669"/>
    <property type="project" value="TreeGrafter"/>
</dbReference>
<dbReference type="InterPro" id="IPR027417">
    <property type="entry name" value="P-loop_NTPase"/>
</dbReference>
<dbReference type="PANTHER" id="PTHR45772:SF7">
    <property type="entry name" value="AMINO ACID ABC TRANSPORTER ATP-BINDING PROTEIN"/>
    <property type="match status" value="1"/>
</dbReference>
<dbReference type="SMART" id="SM00382">
    <property type="entry name" value="AAA"/>
    <property type="match status" value="1"/>
</dbReference>
<organism evidence="5 6">
    <name type="scientific">Thermodesulforhabdus norvegica</name>
    <dbReference type="NCBI Taxonomy" id="39841"/>
    <lineage>
        <taxon>Bacteria</taxon>
        <taxon>Pseudomonadati</taxon>
        <taxon>Thermodesulfobacteriota</taxon>
        <taxon>Syntrophobacteria</taxon>
        <taxon>Syntrophobacterales</taxon>
        <taxon>Thermodesulforhabdaceae</taxon>
        <taxon>Thermodesulforhabdus</taxon>
    </lineage>
</organism>
<dbReference type="Pfam" id="PF00005">
    <property type="entry name" value="ABC_tran"/>
    <property type="match status" value="1"/>
</dbReference>
<dbReference type="GO" id="GO:0005886">
    <property type="term" value="C:plasma membrane"/>
    <property type="evidence" value="ECO:0007669"/>
    <property type="project" value="TreeGrafter"/>
</dbReference>
<dbReference type="InterPro" id="IPR003439">
    <property type="entry name" value="ABC_transporter-like_ATP-bd"/>
</dbReference>
<dbReference type="GO" id="GO:0042941">
    <property type="term" value="P:D-alanine transmembrane transport"/>
    <property type="evidence" value="ECO:0007669"/>
    <property type="project" value="TreeGrafter"/>
</dbReference>
<dbReference type="Proteomes" id="UP000199611">
    <property type="component" value="Unassembled WGS sequence"/>
</dbReference>
<dbReference type="OrthoDB" id="9806149at2"/>
<dbReference type="RefSeq" id="WP_093395355.1">
    <property type="nucleotide sequence ID" value="NZ_FOUU01000006.1"/>
</dbReference>
<proteinExistence type="predicted"/>
<sequence length="246" mass="26620">MVSGKNGQCLIVRDLSARRNGRTVLSNVTFSIRYGEIVSIIGPNGAGKSTLFDLITGFLKPYGGSVLFEGVDLTSMNPHKICHIGIARTFQIPRPFSGMTALENVMAAAMFGKRGDLSPAEYRNRAESILDLVGIAHKASTRACSLTLSEQRRLEVARALATQPRLLLLDEFAAGLSPQAINSALELIENLRNRGLTLIIIDHFLNVTVRVSDRLIALDRGRVVAEGDVEYVLNNPAVASAYLGVS</sequence>
<dbReference type="GO" id="GO:0015188">
    <property type="term" value="F:L-isoleucine transmembrane transporter activity"/>
    <property type="evidence" value="ECO:0007669"/>
    <property type="project" value="TreeGrafter"/>
</dbReference>
<dbReference type="GO" id="GO:0016887">
    <property type="term" value="F:ATP hydrolysis activity"/>
    <property type="evidence" value="ECO:0007669"/>
    <property type="project" value="InterPro"/>
</dbReference>
<dbReference type="InterPro" id="IPR051120">
    <property type="entry name" value="ABC_AA/LPS_Transport"/>
</dbReference>
<dbReference type="InterPro" id="IPR003593">
    <property type="entry name" value="AAA+_ATPase"/>
</dbReference>
<keyword evidence="6" id="KW-1185">Reference proteome</keyword>
<dbReference type="GO" id="GO:1903805">
    <property type="term" value="P:L-valine import across plasma membrane"/>
    <property type="evidence" value="ECO:0007669"/>
    <property type="project" value="TreeGrafter"/>
</dbReference>
<evidence type="ECO:0000256" key="3">
    <source>
        <dbReference type="ARBA" id="ARBA00022840"/>
    </source>
</evidence>
<feature type="domain" description="ABC transporter" evidence="4">
    <location>
        <begin position="10"/>
        <end position="245"/>
    </location>
</feature>